<name>A0A7L4N5J0_9AVES</name>
<keyword evidence="2" id="KW-0732">Signal</keyword>
<keyword evidence="1 6" id="KW-0768">Sushi</keyword>
<accession>A0A7L4N5J0</accession>
<dbReference type="PANTHER" id="PTHR46393">
    <property type="entry name" value="SUSHI DOMAIN-CONTAINING PROTEIN"/>
    <property type="match status" value="1"/>
</dbReference>
<dbReference type="CDD" id="cd00033">
    <property type="entry name" value="CCP"/>
    <property type="match status" value="1"/>
</dbReference>
<comment type="caution">
    <text evidence="8">The sequence shown here is derived from an EMBL/GenBank/DDBJ whole genome shotgun (WGS) entry which is preliminary data.</text>
</comment>
<dbReference type="InterPro" id="IPR000436">
    <property type="entry name" value="Sushi_SCR_CCP_dom"/>
</dbReference>
<dbReference type="SMART" id="SM00032">
    <property type="entry name" value="CCP"/>
    <property type="match status" value="1"/>
</dbReference>
<reference evidence="8 9" key="1">
    <citation type="submission" date="2020-02" db="EMBL/GenBank/DDBJ databases">
        <title>Bird 10,000 Genomes (B10K) Project - Family phase.</title>
        <authorList>
            <person name="Zhang G."/>
        </authorList>
    </citation>
    <scope>NUCLEOTIDE SEQUENCE [LARGE SCALE GENOMIC DNA]</scope>
    <source>
        <strain evidence="8">B10K-DU-013-51</strain>
        <tissue evidence="8">Mixed tissue sample</tissue>
    </source>
</reference>
<evidence type="ECO:0000256" key="6">
    <source>
        <dbReference type="PROSITE-ProRule" id="PRU00302"/>
    </source>
</evidence>
<evidence type="ECO:0000256" key="3">
    <source>
        <dbReference type="ARBA" id="ARBA00022737"/>
    </source>
</evidence>
<sequence length="70" mass="7843">CPVPQIQNGRISVLKYPYTYKDTVRFKCRKGFTLRGSRAAQCRANGTWVPPVPVCERGKCLRLVSVANST</sequence>
<feature type="non-terminal residue" evidence="8">
    <location>
        <position position="70"/>
    </location>
</feature>
<dbReference type="AlphaFoldDB" id="A0A7L4N5J0"/>
<keyword evidence="9" id="KW-1185">Reference proteome</keyword>
<dbReference type="InterPro" id="IPR035976">
    <property type="entry name" value="Sushi/SCR/CCP_sf"/>
</dbReference>
<feature type="domain" description="Sushi" evidence="7">
    <location>
        <begin position="1"/>
        <end position="57"/>
    </location>
</feature>
<dbReference type="PANTHER" id="PTHR46393:SF7">
    <property type="entry name" value="COMPLEMENT C2"/>
    <property type="match status" value="1"/>
</dbReference>
<dbReference type="Gene3D" id="2.10.70.10">
    <property type="entry name" value="Complement Module, domain 1"/>
    <property type="match status" value="1"/>
</dbReference>
<dbReference type="FunFam" id="2.10.70.10:FF:000014">
    <property type="entry name" value="Membrane cofactor protein"/>
    <property type="match status" value="1"/>
</dbReference>
<keyword evidence="3" id="KW-0677">Repeat</keyword>
<feature type="non-terminal residue" evidence="8">
    <location>
        <position position="1"/>
    </location>
</feature>
<comment type="caution">
    <text evidence="6">Lacks conserved residue(s) required for the propagation of feature annotation.</text>
</comment>
<dbReference type="Pfam" id="PF00084">
    <property type="entry name" value="Sushi"/>
    <property type="match status" value="1"/>
</dbReference>
<evidence type="ECO:0000256" key="5">
    <source>
        <dbReference type="ARBA" id="ARBA00023180"/>
    </source>
</evidence>
<evidence type="ECO:0000313" key="9">
    <source>
        <dbReference type="Proteomes" id="UP000586704"/>
    </source>
</evidence>
<proteinExistence type="predicted"/>
<evidence type="ECO:0000256" key="4">
    <source>
        <dbReference type="ARBA" id="ARBA00023157"/>
    </source>
</evidence>
<dbReference type="EMBL" id="VYZU01037964">
    <property type="protein sequence ID" value="NXY85333.1"/>
    <property type="molecule type" value="Genomic_DNA"/>
</dbReference>
<evidence type="ECO:0000259" key="7">
    <source>
        <dbReference type="PROSITE" id="PS50923"/>
    </source>
</evidence>
<dbReference type="OrthoDB" id="5804959at2759"/>
<evidence type="ECO:0000256" key="1">
    <source>
        <dbReference type="ARBA" id="ARBA00022659"/>
    </source>
</evidence>
<gene>
    <name evidence="8" type="primary">Cr2_1</name>
    <name evidence="8" type="ORF">CEYCYA_R12413</name>
</gene>
<protein>
    <submittedName>
        <fullName evidence="8">CR2 protein</fullName>
    </submittedName>
</protein>
<dbReference type="PROSITE" id="PS50923">
    <property type="entry name" value="SUSHI"/>
    <property type="match status" value="1"/>
</dbReference>
<dbReference type="SUPFAM" id="SSF57535">
    <property type="entry name" value="Complement control module/SCR domain"/>
    <property type="match status" value="1"/>
</dbReference>
<keyword evidence="5" id="KW-0325">Glycoprotein</keyword>
<feature type="disulfide bond" evidence="6">
    <location>
        <begin position="28"/>
        <end position="55"/>
    </location>
</feature>
<evidence type="ECO:0000313" key="8">
    <source>
        <dbReference type="EMBL" id="NXY85333.1"/>
    </source>
</evidence>
<dbReference type="Proteomes" id="UP000586704">
    <property type="component" value="Unassembled WGS sequence"/>
</dbReference>
<keyword evidence="4 6" id="KW-1015">Disulfide bond</keyword>
<organism evidence="8 9">
    <name type="scientific">Ceyx cyanopectus</name>
    <name type="common">Indigo-banded kingfisher</name>
    <dbReference type="NCBI Taxonomy" id="390723"/>
    <lineage>
        <taxon>Eukaryota</taxon>
        <taxon>Metazoa</taxon>
        <taxon>Chordata</taxon>
        <taxon>Craniata</taxon>
        <taxon>Vertebrata</taxon>
        <taxon>Euteleostomi</taxon>
        <taxon>Archelosauria</taxon>
        <taxon>Archosauria</taxon>
        <taxon>Dinosauria</taxon>
        <taxon>Saurischia</taxon>
        <taxon>Theropoda</taxon>
        <taxon>Coelurosauria</taxon>
        <taxon>Aves</taxon>
        <taxon>Neognathae</taxon>
        <taxon>Neoaves</taxon>
        <taxon>Telluraves</taxon>
        <taxon>Coraciimorphae</taxon>
        <taxon>Coraciiformes</taxon>
        <taxon>Alcedinidae</taxon>
        <taxon>Ceyx</taxon>
    </lineage>
</organism>
<evidence type="ECO:0000256" key="2">
    <source>
        <dbReference type="ARBA" id="ARBA00022729"/>
    </source>
</evidence>